<gene>
    <name evidence="8" type="ORF">MERR_LOCUS22834</name>
</gene>
<evidence type="ECO:0000256" key="6">
    <source>
        <dbReference type="SAM" id="MobiDB-lite"/>
    </source>
</evidence>
<organism evidence="8 9">
    <name type="scientific">Microthlaspi erraticum</name>
    <dbReference type="NCBI Taxonomy" id="1685480"/>
    <lineage>
        <taxon>Eukaryota</taxon>
        <taxon>Viridiplantae</taxon>
        <taxon>Streptophyta</taxon>
        <taxon>Embryophyta</taxon>
        <taxon>Tracheophyta</taxon>
        <taxon>Spermatophyta</taxon>
        <taxon>Magnoliopsida</taxon>
        <taxon>eudicotyledons</taxon>
        <taxon>Gunneridae</taxon>
        <taxon>Pentapetalae</taxon>
        <taxon>rosids</taxon>
        <taxon>malvids</taxon>
        <taxon>Brassicales</taxon>
        <taxon>Brassicaceae</taxon>
        <taxon>Coluteocarpeae</taxon>
        <taxon>Microthlaspi</taxon>
    </lineage>
</organism>
<dbReference type="SMART" id="SM00353">
    <property type="entry name" value="HLH"/>
    <property type="match status" value="1"/>
</dbReference>
<dbReference type="Proteomes" id="UP000467841">
    <property type="component" value="Unassembled WGS sequence"/>
</dbReference>
<feature type="domain" description="BHLH" evidence="7">
    <location>
        <begin position="184"/>
        <end position="234"/>
    </location>
</feature>
<dbReference type="GO" id="GO:0046983">
    <property type="term" value="F:protein dimerization activity"/>
    <property type="evidence" value="ECO:0007669"/>
    <property type="project" value="InterPro"/>
</dbReference>
<dbReference type="InterPro" id="IPR024097">
    <property type="entry name" value="bHLH_ZIP_TF"/>
</dbReference>
<evidence type="ECO:0000256" key="2">
    <source>
        <dbReference type="ARBA" id="ARBA00023015"/>
    </source>
</evidence>
<dbReference type="InterPro" id="IPR036638">
    <property type="entry name" value="HLH_DNA-bd_sf"/>
</dbReference>
<dbReference type="Gene3D" id="4.10.280.10">
    <property type="entry name" value="Helix-loop-helix DNA-binding domain"/>
    <property type="match status" value="1"/>
</dbReference>
<accession>A0A6D2JE06</accession>
<feature type="region of interest" description="Disordered" evidence="6">
    <location>
        <begin position="128"/>
        <end position="174"/>
    </location>
</feature>
<dbReference type="FunFam" id="4.10.280.10:FF:000002">
    <property type="entry name" value="Basic helix-loop-helix transcription factor"/>
    <property type="match status" value="1"/>
</dbReference>
<keyword evidence="9" id="KW-1185">Reference proteome</keyword>
<dbReference type="SUPFAM" id="SSF47459">
    <property type="entry name" value="HLH, helix-loop-helix DNA-binding domain"/>
    <property type="match status" value="1"/>
</dbReference>
<evidence type="ECO:0000313" key="9">
    <source>
        <dbReference type="Proteomes" id="UP000467841"/>
    </source>
</evidence>
<protein>
    <recommendedName>
        <fullName evidence="7">BHLH domain-containing protein</fullName>
    </recommendedName>
</protein>
<dbReference type="CDD" id="cd18919">
    <property type="entry name" value="bHLH_AtBPE_like"/>
    <property type="match status" value="1"/>
</dbReference>
<dbReference type="GO" id="GO:0005634">
    <property type="term" value="C:nucleus"/>
    <property type="evidence" value="ECO:0007669"/>
    <property type="project" value="UniProtKB-SubCell"/>
</dbReference>
<keyword evidence="3" id="KW-0238">DNA-binding</keyword>
<proteinExistence type="predicted"/>
<dbReference type="GO" id="GO:0003700">
    <property type="term" value="F:DNA-binding transcription factor activity"/>
    <property type="evidence" value="ECO:0007669"/>
    <property type="project" value="TreeGrafter"/>
</dbReference>
<dbReference type="OrthoDB" id="1915602at2759"/>
<name>A0A6D2JE06_9BRAS</name>
<dbReference type="EMBL" id="CACVBM020001160">
    <property type="protein sequence ID" value="CAA7035599.1"/>
    <property type="molecule type" value="Genomic_DNA"/>
</dbReference>
<evidence type="ECO:0000256" key="3">
    <source>
        <dbReference type="ARBA" id="ARBA00023125"/>
    </source>
</evidence>
<dbReference type="InterPro" id="IPR011598">
    <property type="entry name" value="bHLH_dom"/>
</dbReference>
<comment type="caution">
    <text evidence="8">The sequence shown here is derived from an EMBL/GenBank/DDBJ whole genome shotgun (WGS) entry which is preliminary data.</text>
</comment>
<evidence type="ECO:0000313" key="8">
    <source>
        <dbReference type="EMBL" id="CAA7035599.1"/>
    </source>
</evidence>
<evidence type="ECO:0000256" key="1">
    <source>
        <dbReference type="ARBA" id="ARBA00004123"/>
    </source>
</evidence>
<keyword evidence="2" id="KW-0805">Transcription regulation</keyword>
<dbReference type="AlphaFoldDB" id="A0A6D2JE06"/>
<dbReference type="GO" id="GO:0003677">
    <property type="term" value="F:DNA binding"/>
    <property type="evidence" value="ECO:0007669"/>
    <property type="project" value="UniProtKB-KW"/>
</dbReference>
<keyword evidence="4" id="KW-0804">Transcription</keyword>
<dbReference type="PANTHER" id="PTHR12565:SF444">
    <property type="entry name" value="TRANSCRIPTION FACTOR BHLH62-RELATED"/>
    <property type="match status" value="1"/>
</dbReference>
<sequence length="364" mass="40829">MKRAIASDSILYRTDKSVLERQRECLKYHNQLDQAGDNSNFAACFSNSIDGSIGPDPGWENGWSCFGLGSLEMNYGTVAEDKEIPSSSSETWRSGNFKKRKLESVKGVGALMEEDGKQNMNKKMTGVFKEEEEDDEERSKITEENIGSTTKSITKKKKVIKEQQNSSNGSSKSDYIHVRARRGQATDSHSLAERVRREKISERMKFLQDLVPGCNKITGKAGMLDEIINYVQSLQSQIEFLSMKLAAVDPRPDFEAVDDIFGKEIITAQTTDYKNVVMPSQEMVNSGYLQFNPIQQVVQSSEDETTINMFDSDPSGEARPIWDSEMQNLYSSLGFDQGLSPLPTYTNCQPLSGSMNTNNLKMEM</sequence>
<comment type="subcellular location">
    <subcellularLocation>
        <location evidence="1">Nucleus</location>
    </subcellularLocation>
</comment>
<dbReference type="PANTHER" id="PTHR12565">
    <property type="entry name" value="STEROL REGULATORY ELEMENT-BINDING PROTEIN"/>
    <property type="match status" value="1"/>
</dbReference>
<dbReference type="Pfam" id="PF00010">
    <property type="entry name" value="HLH"/>
    <property type="match status" value="1"/>
</dbReference>
<reference evidence="8" key="1">
    <citation type="submission" date="2020-01" db="EMBL/GenBank/DDBJ databases">
        <authorList>
            <person name="Mishra B."/>
        </authorList>
    </citation>
    <scope>NUCLEOTIDE SEQUENCE [LARGE SCALE GENOMIC DNA]</scope>
</reference>
<dbReference type="PROSITE" id="PS50888">
    <property type="entry name" value="BHLH"/>
    <property type="match status" value="1"/>
</dbReference>
<feature type="compositionally biased region" description="Polar residues" evidence="6">
    <location>
        <begin position="162"/>
        <end position="173"/>
    </location>
</feature>
<evidence type="ECO:0000259" key="7">
    <source>
        <dbReference type="PROSITE" id="PS50888"/>
    </source>
</evidence>
<evidence type="ECO:0000256" key="5">
    <source>
        <dbReference type="ARBA" id="ARBA00023242"/>
    </source>
</evidence>
<evidence type="ECO:0000256" key="4">
    <source>
        <dbReference type="ARBA" id="ARBA00023163"/>
    </source>
</evidence>
<keyword evidence="5" id="KW-0539">Nucleus</keyword>